<proteinExistence type="predicted"/>
<keyword evidence="4" id="KW-1185">Reference proteome</keyword>
<dbReference type="Gene3D" id="3.40.50.720">
    <property type="entry name" value="NAD(P)-binding Rossmann-like Domain"/>
    <property type="match status" value="1"/>
</dbReference>
<evidence type="ECO:0000313" key="3">
    <source>
        <dbReference type="EMBL" id="SLM31779.1"/>
    </source>
</evidence>
<feature type="domain" description="Saccharopine dehydrogenase NADP binding" evidence="1">
    <location>
        <begin position="4"/>
        <end position="137"/>
    </location>
</feature>
<evidence type="ECO:0000259" key="1">
    <source>
        <dbReference type="Pfam" id="PF03435"/>
    </source>
</evidence>
<name>A0A1W1HH29_9BACT</name>
<dbReference type="Pfam" id="PF03435">
    <property type="entry name" value="Sacchrp_dh_NADP"/>
    <property type="match status" value="1"/>
</dbReference>
<dbReference type="Pfam" id="PF16653">
    <property type="entry name" value="Sacchrp_dh_C"/>
    <property type="match status" value="1"/>
</dbReference>
<dbReference type="AlphaFoldDB" id="A0A1W1HH29"/>
<dbReference type="STRING" id="1246637.MTBBW1_420044"/>
<organism evidence="3 4">
    <name type="scientific">Desulfamplus magnetovallimortis</name>
    <dbReference type="NCBI Taxonomy" id="1246637"/>
    <lineage>
        <taxon>Bacteria</taxon>
        <taxon>Pseudomonadati</taxon>
        <taxon>Thermodesulfobacteriota</taxon>
        <taxon>Desulfobacteria</taxon>
        <taxon>Desulfobacterales</taxon>
        <taxon>Desulfobacteraceae</taxon>
        <taxon>Desulfamplus</taxon>
    </lineage>
</organism>
<dbReference type="PANTHER" id="PTHR43796">
    <property type="entry name" value="CARBOXYNORSPERMIDINE SYNTHASE"/>
    <property type="match status" value="1"/>
</dbReference>
<gene>
    <name evidence="3" type="ORF">MTBBW1_420044</name>
</gene>
<evidence type="ECO:0000313" key="4">
    <source>
        <dbReference type="Proteomes" id="UP000191931"/>
    </source>
</evidence>
<dbReference type="Proteomes" id="UP000191931">
    <property type="component" value="Unassembled WGS sequence"/>
</dbReference>
<evidence type="ECO:0000259" key="2">
    <source>
        <dbReference type="Pfam" id="PF16653"/>
    </source>
</evidence>
<accession>A0A1W1HH29</accession>
<dbReference type="PANTHER" id="PTHR43796:SF2">
    <property type="entry name" value="CARBOXYNORSPERMIDINE SYNTHASE"/>
    <property type="match status" value="1"/>
</dbReference>
<dbReference type="EMBL" id="FWEV01000284">
    <property type="protein sequence ID" value="SLM31779.1"/>
    <property type="molecule type" value="Genomic_DNA"/>
</dbReference>
<dbReference type="InterPro" id="IPR032095">
    <property type="entry name" value="Sacchrp_dh-like_C"/>
</dbReference>
<dbReference type="OrthoDB" id="9769367at2"/>
<feature type="domain" description="Saccharopine dehydrogenase-like C-terminal" evidence="2">
    <location>
        <begin position="141"/>
        <end position="388"/>
    </location>
</feature>
<dbReference type="Gene3D" id="3.30.360.10">
    <property type="entry name" value="Dihydrodipicolinate Reductase, domain 2"/>
    <property type="match status" value="1"/>
</dbReference>
<sequence length="397" mass="45098">MSKILIIGAGGVGSVTAHKCAQLPEIFSEIILASRTIHKCDAIAQSIKERTGRSISTFAIDADNVSETKSFLDRIKPDIVVNLALPYQDLPLMDACLDAGIDYLDTANYEPPDEAKFEYKWQWAYKKKFLEKGIMALLGSGFDPGVTNVFCAWAQKHHFDEIHELDIIDCNAGDHGQHFATNFNPEINIREITQRGRFWDHGEWVETDPLSWSMTYDFPEKIGKKKCYLMYHEELESLVMHLKGLKRARFWMTFSEQYLTHLRVLENVGMTRIDTVEYNGTPVVPLKFLKSVLPEPASLGPLTQGRTCIGCLLKGIKDGQPKKLYVYNICSHEACYEEVGSQAISYTTGVPAMIGAKMMLEKKWHRPGVWNMEEFDPDPFMDNLNLYGLPWKAVEVD</sequence>
<dbReference type="SUPFAM" id="SSF51735">
    <property type="entry name" value="NAD(P)-binding Rossmann-fold domains"/>
    <property type="match status" value="1"/>
</dbReference>
<protein>
    <submittedName>
        <fullName evidence="3">Carboxynorspermidine dehydrogenase</fullName>
    </submittedName>
</protein>
<dbReference type="InterPro" id="IPR005097">
    <property type="entry name" value="Sacchrp_dh_NADP-bd"/>
</dbReference>
<dbReference type="RefSeq" id="WP_080800871.1">
    <property type="nucleotide sequence ID" value="NZ_LT828541.1"/>
</dbReference>
<reference evidence="3 4" key="1">
    <citation type="submission" date="2017-03" db="EMBL/GenBank/DDBJ databases">
        <authorList>
            <person name="Afonso C.L."/>
            <person name="Miller P.J."/>
            <person name="Scott M.A."/>
            <person name="Spackman E."/>
            <person name="Goraichik I."/>
            <person name="Dimitrov K.M."/>
            <person name="Suarez D.L."/>
            <person name="Swayne D.E."/>
        </authorList>
    </citation>
    <scope>NUCLEOTIDE SEQUENCE [LARGE SCALE GENOMIC DNA]</scope>
    <source>
        <strain evidence="3">PRJEB14757</strain>
    </source>
</reference>
<dbReference type="InterPro" id="IPR036291">
    <property type="entry name" value="NAD(P)-bd_dom_sf"/>
</dbReference>